<dbReference type="SUPFAM" id="SSF82697">
    <property type="entry name" value="PurS-like"/>
    <property type="match status" value="1"/>
</dbReference>
<feature type="domain" description="KH type-2" evidence="25">
    <location>
        <begin position="1376"/>
        <end position="1447"/>
    </location>
</feature>
<evidence type="ECO:0000259" key="25">
    <source>
        <dbReference type="PROSITE" id="PS50823"/>
    </source>
</evidence>
<dbReference type="Pfam" id="PF13507">
    <property type="entry name" value="GATase_5"/>
    <property type="match status" value="1"/>
</dbReference>
<keyword evidence="7" id="KW-0436">Ligase</keyword>
<evidence type="ECO:0000256" key="2">
    <source>
        <dbReference type="ARBA" id="ARBA00004920"/>
    </source>
</evidence>
<dbReference type="GO" id="GO:0006189">
    <property type="term" value="P:'de novo' IMP biosynthetic process"/>
    <property type="evidence" value="ECO:0007669"/>
    <property type="project" value="UniProtKB-UniPathway"/>
</dbReference>
<dbReference type="GO" id="GO:0003723">
    <property type="term" value="F:RNA binding"/>
    <property type="evidence" value="ECO:0007669"/>
    <property type="project" value="UniProtKB-UniRule"/>
</dbReference>
<dbReference type="InterPro" id="IPR009019">
    <property type="entry name" value="KH_sf_prok-type"/>
</dbReference>
<dbReference type="GO" id="GO:0006412">
    <property type="term" value="P:translation"/>
    <property type="evidence" value="ECO:0007669"/>
    <property type="project" value="InterPro"/>
</dbReference>
<dbReference type="InterPro" id="IPR015946">
    <property type="entry name" value="KH_dom-like_a/b"/>
</dbReference>
<evidence type="ECO:0000313" key="27">
    <source>
        <dbReference type="Proteomes" id="UP000241107"/>
    </source>
</evidence>
<gene>
    <name evidence="26" type="ORF">C7M61_004045</name>
</gene>
<dbReference type="PROSITE" id="PS50823">
    <property type="entry name" value="KH_TYPE_2"/>
    <property type="match status" value="1"/>
</dbReference>
<evidence type="ECO:0000256" key="13">
    <source>
        <dbReference type="ARBA" id="ARBA00022884"/>
    </source>
</evidence>
<dbReference type="InterPro" id="IPR010073">
    <property type="entry name" value="PurL_large"/>
</dbReference>
<dbReference type="CDD" id="cd02203">
    <property type="entry name" value="PurL_repeat1"/>
    <property type="match status" value="1"/>
</dbReference>
<evidence type="ECO:0000256" key="12">
    <source>
        <dbReference type="ARBA" id="ARBA00022842"/>
    </source>
</evidence>
<dbReference type="FunFam" id="3.40.50.880:FF:000008">
    <property type="entry name" value="Phosphoribosylformylglycinamidine synthase"/>
    <property type="match status" value="1"/>
</dbReference>
<dbReference type="Pfam" id="PF00189">
    <property type="entry name" value="Ribosomal_S3_C"/>
    <property type="match status" value="1"/>
</dbReference>
<comment type="similarity">
    <text evidence="3">In the N-terminal section; belongs to the FGAMS family.</text>
</comment>
<evidence type="ECO:0000256" key="5">
    <source>
        <dbReference type="ARBA" id="ARBA00012747"/>
    </source>
</evidence>
<dbReference type="PROSITE" id="PS51273">
    <property type="entry name" value="GATASE_TYPE_1"/>
    <property type="match status" value="1"/>
</dbReference>
<dbReference type="InterPro" id="IPR004044">
    <property type="entry name" value="KH_dom_type_2"/>
</dbReference>
<dbReference type="InterPro" id="IPR040707">
    <property type="entry name" value="FGAR-AT_N"/>
</dbReference>
<dbReference type="CDD" id="cd02413">
    <property type="entry name" value="KH-II_40S_S3"/>
    <property type="match status" value="1"/>
</dbReference>
<keyword evidence="27" id="KW-1185">Reference proteome</keyword>
<evidence type="ECO:0000256" key="21">
    <source>
        <dbReference type="ARBA" id="ARBA00052585"/>
    </source>
</evidence>
<evidence type="ECO:0000256" key="8">
    <source>
        <dbReference type="ARBA" id="ARBA00022723"/>
    </source>
</evidence>
<dbReference type="InterPro" id="IPR036604">
    <property type="entry name" value="PurS-like_sf"/>
</dbReference>
<dbReference type="InterPro" id="IPR001351">
    <property type="entry name" value="Ribosomal_uS3_C"/>
</dbReference>
<evidence type="ECO:0000256" key="15">
    <source>
        <dbReference type="ARBA" id="ARBA00022980"/>
    </source>
</evidence>
<dbReference type="SUPFAM" id="SSF54821">
    <property type="entry name" value="Ribosomal protein S3 C-terminal domain"/>
    <property type="match status" value="1"/>
</dbReference>
<dbReference type="Gene3D" id="3.30.300.20">
    <property type="match status" value="1"/>
</dbReference>
<dbReference type="CDD" id="cd02204">
    <property type="entry name" value="PurL_repeat2"/>
    <property type="match status" value="1"/>
</dbReference>
<keyword evidence="6" id="KW-0963">Cytoplasm</keyword>
<dbReference type="FunFam" id="3.30.1330.10:FF:000002">
    <property type="entry name" value="Phosphoribosylformylglycinamidine synthase"/>
    <property type="match status" value="1"/>
</dbReference>
<dbReference type="OrthoDB" id="6666987at2759"/>
<dbReference type="InterPro" id="IPR010918">
    <property type="entry name" value="PurM-like_C_dom"/>
</dbReference>
<dbReference type="HAMAP" id="MF_00419">
    <property type="entry name" value="PurL_1"/>
    <property type="match status" value="1"/>
</dbReference>
<comment type="pathway">
    <text evidence="2">Purine metabolism; IMP biosynthesis via de novo pathway; 5-amino-1-(5-phospho-D-ribosyl)imidazole from N(2)-formyl-N(1)-(5-phospho-D-ribosyl)glycinamide: step 1/2.</text>
</comment>
<dbReference type="FunFam" id="3.30.1140.32:FF:000013">
    <property type="entry name" value="40S ribosomal protein S3"/>
    <property type="match status" value="1"/>
</dbReference>
<dbReference type="GO" id="GO:0046872">
    <property type="term" value="F:metal ion binding"/>
    <property type="evidence" value="ECO:0007669"/>
    <property type="project" value="UniProtKB-KW"/>
</dbReference>
<dbReference type="NCBIfam" id="NF003219">
    <property type="entry name" value="PRK04191.1"/>
    <property type="match status" value="1"/>
</dbReference>
<keyword evidence="12" id="KW-0460">Magnesium</keyword>
<dbReference type="GO" id="GO:0003735">
    <property type="term" value="F:structural constituent of ribosome"/>
    <property type="evidence" value="ECO:0007669"/>
    <property type="project" value="InterPro"/>
</dbReference>
<dbReference type="InterPro" id="IPR005703">
    <property type="entry name" value="Ribosomal_uS3_euk/arc"/>
</dbReference>
<dbReference type="Gene3D" id="3.30.1330.10">
    <property type="entry name" value="PurM-like, N-terminal domain"/>
    <property type="match status" value="2"/>
</dbReference>
<dbReference type="Pfam" id="PF02769">
    <property type="entry name" value="AIRS_C"/>
    <property type="match status" value="2"/>
</dbReference>
<dbReference type="Pfam" id="PF18072">
    <property type="entry name" value="FGAR-AT_linker"/>
    <property type="match status" value="1"/>
</dbReference>
<dbReference type="SMART" id="SM01211">
    <property type="entry name" value="GATase_5"/>
    <property type="match status" value="1"/>
</dbReference>
<evidence type="ECO:0000256" key="19">
    <source>
        <dbReference type="ARBA" id="ARBA00035257"/>
    </source>
</evidence>
<evidence type="ECO:0000256" key="23">
    <source>
        <dbReference type="ARBA" id="ARBA00071729"/>
    </source>
</evidence>
<dbReference type="InterPro" id="IPR029062">
    <property type="entry name" value="Class_I_gatase-like"/>
</dbReference>
<dbReference type="InterPro" id="IPR036676">
    <property type="entry name" value="PurM-like_C_sf"/>
</dbReference>
<dbReference type="FunFam" id="1.10.8.750:FF:000002">
    <property type="entry name" value="Phosphoribosylformylglycinamidine synthase"/>
    <property type="match status" value="1"/>
</dbReference>
<dbReference type="EMBL" id="PYFQ01000012">
    <property type="protein sequence ID" value="PSK36226.1"/>
    <property type="molecule type" value="Genomic_DNA"/>
</dbReference>
<dbReference type="CDD" id="cd01740">
    <property type="entry name" value="GATase1_FGAR_AT"/>
    <property type="match status" value="1"/>
</dbReference>
<dbReference type="SUPFAM" id="SSF54814">
    <property type="entry name" value="Prokaryotic type KH domain (KH-domain type II)"/>
    <property type="match status" value="1"/>
</dbReference>
<dbReference type="GO" id="GO:0005737">
    <property type="term" value="C:cytoplasm"/>
    <property type="evidence" value="ECO:0007669"/>
    <property type="project" value="UniProtKB-SubCell"/>
</dbReference>
<dbReference type="FunFam" id="3.30.1330.10:FF:000005">
    <property type="entry name" value="Phosphoribosylformylglycinamidine synthase"/>
    <property type="match status" value="1"/>
</dbReference>
<dbReference type="EC" id="6.3.5.3" evidence="5"/>
<dbReference type="SUPFAM" id="SSF56042">
    <property type="entry name" value="PurM C-terminal domain-like"/>
    <property type="match status" value="2"/>
</dbReference>
<dbReference type="Gene3D" id="3.40.50.880">
    <property type="match status" value="1"/>
</dbReference>
<dbReference type="Gene3D" id="3.90.650.10">
    <property type="entry name" value="PurM-like C-terminal domain"/>
    <property type="match status" value="2"/>
</dbReference>
<evidence type="ECO:0000256" key="3">
    <source>
        <dbReference type="ARBA" id="ARBA00008608"/>
    </source>
</evidence>
<keyword evidence="9" id="KW-0547">Nucleotide-binding</keyword>
<evidence type="ECO:0000256" key="9">
    <source>
        <dbReference type="ARBA" id="ARBA00022741"/>
    </source>
</evidence>
<comment type="similarity">
    <text evidence="4">Belongs to the universal ribosomal protein uS3 family.</text>
</comment>
<dbReference type="InterPro" id="IPR036921">
    <property type="entry name" value="PurM-like_N_sf"/>
</dbReference>
<dbReference type="SUPFAM" id="SSF52317">
    <property type="entry name" value="Class I glutamine amidotransferase-like"/>
    <property type="match status" value="1"/>
</dbReference>
<dbReference type="InterPro" id="IPR036419">
    <property type="entry name" value="Ribosomal_S3_C_sf"/>
</dbReference>
<evidence type="ECO:0000256" key="22">
    <source>
        <dbReference type="ARBA" id="ARBA00057317"/>
    </source>
</evidence>
<evidence type="ECO:0000256" key="17">
    <source>
        <dbReference type="ARBA" id="ARBA00029823"/>
    </source>
</evidence>
<accession>A0A2P7YJT6</accession>
<comment type="subcellular location">
    <subcellularLocation>
        <location evidence="1">Cytoplasm</location>
    </subcellularLocation>
</comment>
<evidence type="ECO:0000256" key="1">
    <source>
        <dbReference type="ARBA" id="ARBA00004496"/>
    </source>
</evidence>
<evidence type="ECO:0000256" key="11">
    <source>
        <dbReference type="ARBA" id="ARBA00022840"/>
    </source>
</evidence>
<evidence type="ECO:0000256" key="20">
    <source>
        <dbReference type="ARBA" id="ARBA00035408"/>
    </source>
</evidence>
<dbReference type="InterPro" id="IPR041609">
    <property type="entry name" value="PurL_linker"/>
</dbReference>
<dbReference type="GO" id="GO:0004642">
    <property type="term" value="F:phosphoribosylformylglycinamidine synthase activity"/>
    <property type="evidence" value="ECO:0007669"/>
    <property type="project" value="UniProtKB-EC"/>
</dbReference>
<evidence type="ECO:0000256" key="24">
    <source>
        <dbReference type="PROSITE-ProRule" id="PRU00118"/>
    </source>
</evidence>
<dbReference type="Pfam" id="PF18076">
    <property type="entry name" value="FGAR-AT_N"/>
    <property type="match status" value="1"/>
</dbReference>
<dbReference type="InterPro" id="IPR055181">
    <property type="entry name" value="FGAR-AT_PurM_N-like"/>
</dbReference>
<evidence type="ECO:0000256" key="16">
    <source>
        <dbReference type="ARBA" id="ARBA00023274"/>
    </source>
</evidence>
<evidence type="ECO:0000256" key="6">
    <source>
        <dbReference type="ARBA" id="ARBA00022490"/>
    </source>
</evidence>
<keyword evidence="13 24" id="KW-0694">RNA-binding</keyword>
<dbReference type="SUPFAM" id="SSF55326">
    <property type="entry name" value="PurM N-terminal domain-like"/>
    <property type="match status" value="2"/>
</dbReference>
<dbReference type="VEuPathDB" id="FungiDB:C7M61_004045"/>
<dbReference type="PANTHER" id="PTHR10099">
    <property type="entry name" value="PHOSPHORIBOSYLFORMYLGLYCINAMIDINE SYNTHASE"/>
    <property type="match status" value="1"/>
</dbReference>
<dbReference type="RefSeq" id="XP_024712346.1">
    <property type="nucleotide sequence ID" value="XM_024859374.1"/>
</dbReference>
<dbReference type="GeneID" id="36567433"/>
<dbReference type="Proteomes" id="UP000241107">
    <property type="component" value="Unassembled WGS sequence"/>
</dbReference>
<dbReference type="PANTHER" id="PTHR10099:SF1">
    <property type="entry name" value="PHOSPHORIBOSYLFORMYLGLYCINAMIDINE SYNTHASE"/>
    <property type="match status" value="1"/>
</dbReference>
<sequence length="1600" mass="173996">MSDFLILPGPQALSKFRVSNLVQELEKNLNQQGVIASVSSAYTHYVSLKEPLTPAQTKLTEILLTYDSPADLSIEANETLQKLVVVSGDDNTAFAGLNESNVLVRVLPRPGTISPWSSKATDIANIVGLGDKIERIERGISLLISATEGFDLLGALNTRGGEILTSVFDRMTQQLYINENAPKHDDLFAHHQPKPLVHVDITSSPDNLVKANTDLGLALDKGEIDYLINAFTKVIGRDPTDVELFMFAQVNSEHCRHKIFNADWTIDGVKKDLSLFKMIRNTHNKYPQYTVSAYSDNAAVFEGPNGYLFTPDFKTKEWKSIKENVFTLVKVETHNHPTAVSPFPGAATGSGGEIRDEGAVGRGSKSKAGLSGFSVSDLNIPTLPQPWERDIGKPKHIASALDIMVEAPLGSAAFNNEFGRPAINGYFRTLTTEVKNHKGENEFRGFHKPIMLAGGMGVIRPDLALKDTKITPGANLIVLGGQCMLIGLGGGAASSVSSGEGSAELDFASVQRGNPEIQRRAQQVIDACVSLGAKGNPIQSIHDVGAGGLSNALPELVHDNDLGAKFELRSILSLEPGMSPMEIWCNESQERYVMGVAPENLELFKSICERERAPYAVVGQATEEQRLVLTDSLLNTTPIDLEMSVLFGKPPKMSRVATTQDLQLSPFATSGLSVEESVKNVLQLPAVGSKNFLITIGDRFVTGLVDRDQMVGPWQVPVADVGVTATSLGDSVLVTGEAMAMGEKPTLALISASASAKMAVAESLLNVFAADIPAIDRVKLSANWMSAASHDGEGAKLYEAVQAIGLDLCPDLGVSIPVGKDSMSMKMKWDDKEITAPLSLCITAFGPVSNTSKTWTPQLKVSDEDTVLVLVDLAKDVKKALGGSALAQVYKQVGDKAPTVHSHAVFKGFLNALIALHQDVDVLAYHDRSEGGLLTTVAEMAFAGRCGAQVNLSSDEDALTELFNEELGAVFQIKSADLEKFVKVLGDNKVEEKYVSVIGKPTKEQTLTFKHNGETVYENTRATLQKLWSNTSYHIQKLRDNPETSTEEYEAIGDDADPGLSYQLTFDPKNFNIAAGDKKPKVAILREQGVNSQQEMAWSFSQAGFDVYDVHMSDILSGKVSLDSFTGIAACGGFSYGDVLGAGAGWAKSVLFNEKAREEFRRFFNDREDTFAIGACNGCQFLSRIAELIPGTEHWPTFERNLSEQYEARYVMVEVDEAQDNKSIFLQKLKGSKFPIVVAHGEGRASFEDQARQEAFLTQDKQSVIRYVDNYGSVAKTYPFNPNGSPEGIAGISNANGRVLAMMPHPERTTRLESNSYYPTEKYAEWEGYGPWIGLFKSARDLTLRKPYQLQLIMSAQQILSKKRKLVADGVFYAELNEFFTRELAEQGYAGVEVRKTPTKLEVIVKASNTQGVLGEQGRRIHELTSMIVKRFKLSPEGIVIYAERVEERALSAAVQAEALKAKLLAGLPIRRAAYGVLRFSMGAGAKGVEVVISGKLRAARAKSQKYADGFMIHSGQPTKDFIDSAIRHVLMRQGVLGIKVKIMRDPAKNRFGPKSLPDAVKIAEYKDEDEVAAAPTVKVYKQDAAAEAAPEAAAPQAAA</sequence>
<dbReference type="Pfam" id="PF22689">
    <property type="entry name" value="FGAR-AT_PurM_N-like"/>
    <property type="match status" value="1"/>
</dbReference>
<keyword evidence="14" id="KW-0315">Glutamine amidotransferase</keyword>
<dbReference type="NCBIfam" id="NF003672">
    <property type="entry name" value="PRK05297.1"/>
    <property type="match status" value="1"/>
</dbReference>
<evidence type="ECO:0000256" key="7">
    <source>
        <dbReference type="ARBA" id="ARBA00022598"/>
    </source>
</evidence>
<dbReference type="GO" id="GO:0005524">
    <property type="term" value="F:ATP binding"/>
    <property type="evidence" value="ECO:0007669"/>
    <property type="project" value="UniProtKB-KW"/>
</dbReference>
<evidence type="ECO:0000256" key="4">
    <source>
        <dbReference type="ARBA" id="ARBA00010761"/>
    </source>
</evidence>
<organism evidence="26 27">
    <name type="scientific">Candidozyma pseudohaemuli</name>
    <dbReference type="NCBI Taxonomy" id="418784"/>
    <lineage>
        <taxon>Eukaryota</taxon>
        <taxon>Fungi</taxon>
        <taxon>Dikarya</taxon>
        <taxon>Ascomycota</taxon>
        <taxon>Saccharomycotina</taxon>
        <taxon>Pichiomycetes</taxon>
        <taxon>Metschnikowiaceae</taxon>
        <taxon>Candidozyma</taxon>
    </lineage>
</organism>
<comment type="catalytic activity">
    <reaction evidence="21">
        <text>N(2)-formyl-N(1)-(5-phospho-beta-D-ribosyl)glycinamide + L-glutamine + ATP + H2O = 2-formamido-N(1)-(5-O-phospho-beta-D-ribosyl)acetamidine + L-glutamate + ADP + phosphate + H(+)</text>
        <dbReference type="Rhea" id="RHEA:17129"/>
        <dbReference type="ChEBI" id="CHEBI:15377"/>
        <dbReference type="ChEBI" id="CHEBI:15378"/>
        <dbReference type="ChEBI" id="CHEBI:29985"/>
        <dbReference type="ChEBI" id="CHEBI:30616"/>
        <dbReference type="ChEBI" id="CHEBI:43474"/>
        <dbReference type="ChEBI" id="CHEBI:58359"/>
        <dbReference type="ChEBI" id="CHEBI:147286"/>
        <dbReference type="ChEBI" id="CHEBI:147287"/>
        <dbReference type="ChEBI" id="CHEBI:456216"/>
        <dbReference type="EC" id="6.3.5.3"/>
    </reaction>
</comment>
<dbReference type="STRING" id="418784.A0A2P7YJT6"/>
<evidence type="ECO:0000256" key="18">
    <source>
        <dbReference type="ARBA" id="ARBA00032632"/>
    </source>
</evidence>
<dbReference type="NCBIfam" id="TIGR01008">
    <property type="entry name" value="uS3_euk_arch"/>
    <property type="match status" value="1"/>
</dbReference>
<dbReference type="NCBIfam" id="TIGR01735">
    <property type="entry name" value="FGAM_synt"/>
    <property type="match status" value="1"/>
</dbReference>
<reference evidence="26 27" key="1">
    <citation type="submission" date="2018-03" db="EMBL/GenBank/DDBJ databases">
        <title>Candida pseudohaemulonii genome assembly and annotation.</title>
        <authorList>
            <person name="Munoz J.F."/>
            <person name="Gade L.G."/>
            <person name="Chow N.A."/>
            <person name="Litvintseva A.P."/>
            <person name="Loparev V.N."/>
            <person name="Cuomo C.A."/>
        </authorList>
    </citation>
    <scope>NUCLEOTIDE SEQUENCE [LARGE SCALE GENOMIC DNA]</scope>
    <source>
        <strain evidence="26 27">B12108</strain>
    </source>
</reference>
<proteinExistence type="inferred from homology"/>
<dbReference type="FunFam" id="3.90.650.10:FF:000002">
    <property type="entry name" value="Phosphoribosylformylglycinamidine synthase"/>
    <property type="match status" value="1"/>
</dbReference>
<comment type="function">
    <text evidence="22">Phosphoribosylformylglycinamidine synthase involved in the purines biosynthetic pathway. Catalyzes the ATP-dependent conversion of formylglycinamide ribonucleotide (FGAR) and glutamine to yield formylglycinamidine ribonucleotide (FGAM) and glutamate.</text>
</comment>
<keyword evidence="11" id="KW-0067">ATP-binding</keyword>
<dbReference type="GO" id="GO:0015935">
    <property type="term" value="C:small ribosomal subunit"/>
    <property type="evidence" value="ECO:0007669"/>
    <property type="project" value="InterPro"/>
</dbReference>
<keyword evidence="16" id="KW-0687">Ribonucleoprotein</keyword>
<comment type="caution">
    <text evidence="26">The sequence shown here is derived from an EMBL/GenBank/DDBJ whole genome shotgun (WGS) entry which is preliminary data.</text>
</comment>
<dbReference type="Gene3D" id="3.30.1140.32">
    <property type="entry name" value="Ribosomal protein S3, C-terminal domain"/>
    <property type="match status" value="1"/>
</dbReference>
<evidence type="ECO:0000313" key="26">
    <source>
        <dbReference type="EMBL" id="PSK36226.1"/>
    </source>
</evidence>
<evidence type="ECO:0000256" key="10">
    <source>
        <dbReference type="ARBA" id="ARBA00022755"/>
    </source>
</evidence>
<evidence type="ECO:0000256" key="14">
    <source>
        <dbReference type="ARBA" id="ARBA00022962"/>
    </source>
</evidence>
<dbReference type="FunFam" id="3.30.300.20:FF:000006">
    <property type="entry name" value="40S ribosomal protein S3"/>
    <property type="match status" value="1"/>
</dbReference>
<dbReference type="SUPFAM" id="SSF109736">
    <property type="entry name" value="FGAM synthase PurL, linker domain"/>
    <property type="match status" value="1"/>
</dbReference>
<keyword evidence="10" id="KW-0658">Purine biosynthesis</keyword>
<keyword evidence="8" id="KW-0479">Metal-binding</keyword>
<protein>
    <recommendedName>
        <fullName evidence="23">Phosphoribosylformylglycinamidine synthase</fullName>
        <ecNumber evidence="5">6.3.5.3</ecNumber>
    </recommendedName>
    <alternativeName>
        <fullName evidence="20">40S ribosomal protein S3</fullName>
    </alternativeName>
    <alternativeName>
        <fullName evidence="18">Formylglycinamide ribonucleotide amidotransferase</fullName>
    </alternativeName>
    <alternativeName>
        <fullName evidence="17">Formylglycinamide ribotide amidotransferase</fullName>
    </alternativeName>
    <alternativeName>
        <fullName evidence="19">Small ribosomal subunit protein uS3</fullName>
    </alternativeName>
</protein>
<name>A0A2P7YJT6_9ASCO</name>
<dbReference type="Gene3D" id="1.10.8.750">
    <property type="entry name" value="Phosphoribosylformylglycinamidine synthase, linker domain"/>
    <property type="match status" value="1"/>
</dbReference>
<dbReference type="FunFam" id="3.90.650.10:FF:000005">
    <property type="entry name" value="Phosphoribosylformylglycinamidine synthase"/>
    <property type="match status" value="1"/>
</dbReference>
<dbReference type="UniPathway" id="UPA00074">
    <property type="reaction ID" value="UER00128"/>
</dbReference>
<dbReference type="Pfam" id="PF07650">
    <property type="entry name" value="KH_2"/>
    <property type="match status" value="1"/>
</dbReference>
<keyword evidence="15" id="KW-0689">Ribosomal protein</keyword>